<organism evidence="3 4">
    <name type="scientific">Mycobacterium paragordonae</name>
    <dbReference type="NCBI Taxonomy" id="1389713"/>
    <lineage>
        <taxon>Bacteria</taxon>
        <taxon>Bacillati</taxon>
        <taxon>Actinomycetota</taxon>
        <taxon>Actinomycetes</taxon>
        <taxon>Mycobacteriales</taxon>
        <taxon>Mycobacteriaceae</taxon>
        <taxon>Mycobacterium</taxon>
    </lineage>
</organism>
<accession>A0AAJ1S9A5</accession>
<protein>
    <submittedName>
        <fullName evidence="3">Helix-turn-helix domain-containing protein</fullName>
    </submittedName>
</protein>
<proteinExistence type="predicted"/>
<dbReference type="AlphaFoldDB" id="A0AAJ1S9A5"/>
<dbReference type="RefSeq" id="WP_306256156.1">
    <property type="nucleotide sequence ID" value="NZ_JAUFSA010000007.1"/>
</dbReference>
<evidence type="ECO:0000259" key="2">
    <source>
        <dbReference type="Pfam" id="PF02650"/>
    </source>
</evidence>
<feature type="region of interest" description="Disordered" evidence="1">
    <location>
        <begin position="170"/>
        <end position="201"/>
    </location>
</feature>
<name>A0AAJ1S9A5_9MYCO</name>
<dbReference type="Proteomes" id="UP001229081">
    <property type="component" value="Unassembled WGS sequence"/>
</dbReference>
<evidence type="ECO:0000313" key="3">
    <source>
        <dbReference type="EMBL" id="MDP7739738.1"/>
    </source>
</evidence>
<gene>
    <name evidence="3" type="ORF">QXL92_33975</name>
</gene>
<dbReference type="EMBL" id="JAUFSA010000007">
    <property type="protein sequence ID" value="MDP7739738.1"/>
    <property type="molecule type" value="Genomic_DNA"/>
</dbReference>
<feature type="compositionally biased region" description="Basic and acidic residues" evidence="1">
    <location>
        <begin position="188"/>
        <end position="201"/>
    </location>
</feature>
<dbReference type="Pfam" id="PF02650">
    <property type="entry name" value="HTH_WhiA"/>
    <property type="match status" value="1"/>
</dbReference>
<dbReference type="InterPro" id="IPR023054">
    <property type="entry name" value="Sporulation_regulator_WhiA_C"/>
</dbReference>
<comment type="caution">
    <text evidence="3">The sequence shown here is derived from an EMBL/GenBank/DDBJ whole genome shotgun (WGS) entry which is preliminary data.</text>
</comment>
<feature type="domain" description="Sporulation regulator WhiA C-terminal" evidence="2">
    <location>
        <begin position="191"/>
        <end position="266"/>
    </location>
</feature>
<sequence length="280" mass="29899">MSTPAESLHRLETLAPTVISGVRWLYGIEQPHAALVRPDGLALPAVAGRRLIFVPDVGGKGPAVVVQTVGTDAGELLDSDELAGLVAVIRHCGGIECTLDSPPRHPSASIRLAGSAHPSLLAAVTRYRKGCPIHRQPACGHALGPAAACQWYTQGFSRLILPTPPTPLTPAQWGQISPPPQLSPSGSRKLDAANARRRDHGASRAIALARRAIAILERRQHRSPSSEQGLRVLRLRVENPGLSLRELAVLHEPPLTKDTYAARLRRALVVVERSGAMTHG</sequence>
<evidence type="ECO:0000256" key="1">
    <source>
        <dbReference type="SAM" id="MobiDB-lite"/>
    </source>
</evidence>
<reference evidence="3" key="1">
    <citation type="submission" date="2023-06" db="EMBL/GenBank/DDBJ databases">
        <title>Identification of two novel mycobacterium reveal diversities and complexities of Mycobacterium gordonae clade.</title>
        <authorList>
            <person name="Matsumoto Y."/>
            <person name="Nakamura S."/>
            <person name="Motooka D."/>
            <person name="Fukushima K."/>
        </authorList>
    </citation>
    <scope>NUCLEOTIDE SEQUENCE</scope>
    <source>
        <strain evidence="3">TY812</strain>
    </source>
</reference>
<evidence type="ECO:0000313" key="4">
    <source>
        <dbReference type="Proteomes" id="UP001229081"/>
    </source>
</evidence>